<dbReference type="InterPro" id="IPR041371">
    <property type="entry name" value="GH92_N"/>
</dbReference>
<dbReference type="Pfam" id="PF07971">
    <property type="entry name" value="Glyco_hydro_92"/>
    <property type="match status" value="1"/>
</dbReference>
<dbReference type="Gene3D" id="1.20.1050.60">
    <property type="entry name" value="alpha-1,2-mannosidase"/>
    <property type="match status" value="1"/>
</dbReference>
<dbReference type="EMBL" id="RDSM01000001">
    <property type="protein sequence ID" value="RXH56937.1"/>
    <property type="molecule type" value="Genomic_DNA"/>
</dbReference>
<dbReference type="GO" id="GO:0030246">
    <property type="term" value="F:carbohydrate binding"/>
    <property type="evidence" value="ECO:0007669"/>
    <property type="project" value="InterPro"/>
</dbReference>
<dbReference type="Gene3D" id="3.30.2080.10">
    <property type="entry name" value="GH92 mannosidase domain"/>
    <property type="match status" value="1"/>
</dbReference>
<dbReference type="SUPFAM" id="SSF48208">
    <property type="entry name" value="Six-hairpin glycosidases"/>
    <property type="match status" value="1"/>
</dbReference>
<reference evidence="4 5" key="1">
    <citation type="submission" date="2018-11" db="EMBL/GenBank/DDBJ databases">
        <authorList>
            <person name="Mardanov A.V."/>
            <person name="Ravin N.V."/>
            <person name="Dedysh S.N."/>
        </authorList>
    </citation>
    <scope>NUCLEOTIDE SEQUENCE [LARGE SCALE GENOMIC DNA]</scope>
    <source>
        <strain evidence="4 5">AF10</strain>
    </source>
</reference>
<dbReference type="InterPro" id="IPR005887">
    <property type="entry name" value="GH92_a_mannosidase_put"/>
</dbReference>
<dbReference type="Gene3D" id="1.20.1610.10">
    <property type="entry name" value="alpha-1,2-mannosidases domains"/>
    <property type="match status" value="1"/>
</dbReference>
<name>A0A4Q0T1A2_9BACT</name>
<feature type="domain" description="Glycosyl hydrolase family 92 N-terminal" evidence="3">
    <location>
        <begin position="29"/>
        <end position="294"/>
    </location>
</feature>
<sequence length="766" mass="83214">MSLVSVFRCLVLSSMLPIKIFAQVAPADFVHPLVGTQDEGQTYPATGVPFAMTQWTPQTRAGETKCVAPYYFTDPKIQGFRASHFLSGSCAPDYGTITIAAGVGPLKTSAVDRASAFDRGSEHASPYAYSVDLREAGVRAEITGTTRAGVMHFSATRDGDAWLVLENNARGGDGWVKVDQAKQEMTGEVPVRREYAGSGKLAGFSSYFVAEFSQPFASSGTWVGSDAREGGATQTGDGLPLGVVKVAKVSTTAGGASGAAATLPTAGTRPGFGAYIRFPGAHVGDDVVVRIGTSFVSVDEARKNLATEIPNWDLDAVKSAAKKEWNHTLGLIEIKDDIPAKTVFYTSLYHAMLHPRTYSDIDGSYPRFASSGRIEKASGFTYYDDFSMWDIFRAQMPLLTILDPARNVDMVRSLIAKGDQGGFLPIFPAWSSYTSEMVGDHAAVSIVDAYQKGLRGFDAEQAYALMRKTATELPKDRAEYIDGKGRRGLDSYLKYGYIPLEDPIGDAFHRNEQVSRTLEYAYDDAMLGELANALGKKGDAAMFRARGQTWRKVVDAQTGFARGRHEDGSWITPFDPAGKYTWITEGLPWQYTFFVPQDVPGLIALEGGKAAFVRKLDGLFAGKYYDHGNEPSHHIAYLFDAADAPSKTQQHVRALMESEYRDGPGGLAGNDDAGQMSAWYVLSALGFYQVTPGVPEYWIGSPRFDDMTIKLPNGRTFHIEAKGAGGGKVYVRRVLLNGHLLTGYKIKHSDIANGGTLTFEMNDTPS</sequence>
<dbReference type="FunFam" id="3.30.2080.10:FF:000001">
    <property type="entry name" value="Alpha-1,2-mannosidase subfamily"/>
    <property type="match status" value="1"/>
</dbReference>
<dbReference type="OrthoDB" id="9804511at2"/>
<organism evidence="4 5">
    <name type="scientific">Granulicella sibirica</name>
    <dbReference type="NCBI Taxonomy" id="2479048"/>
    <lineage>
        <taxon>Bacteria</taxon>
        <taxon>Pseudomonadati</taxon>
        <taxon>Acidobacteriota</taxon>
        <taxon>Terriglobia</taxon>
        <taxon>Terriglobales</taxon>
        <taxon>Acidobacteriaceae</taxon>
        <taxon>Granulicella</taxon>
    </lineage>
</organism>
<feature type="signal peptide" evidence="1">
    <location>
        <begin position="1"/>
        <end position="27"/>
    </location>
</feature>
<evidence type="ECO:0000259" key="3">
    <source>
        <dbReference type="Pfam" id="PF17678"/>
    </source>
</evidence>
<evidence type="ECO:0000259" key="2">
    <source>
        <dbReference type="Pfam" id="PF07971"/>
    </source>
</evidence>
<protein>
    <submittedName>
        <fullName evidence="4">Alpha-1,2-mannosidase</fullName>
    </submittedName>
</protein>
<evidence type="ECO:0000313" key="5">
    <source>
        <dbReference type="Proteomes" id="UP000289437"/>
    </source>
</evidence>
<dbReference type="PANTHER" id="PTHR12143:SF43">
    <property type="entry name" value="PUTATIVE-RELATED"/>
    <property type="match status" value="1"/>
</dbReference>
<dbReference type="InterPro" id="IPR008928">
    <property type="entry name" value="6-hairpin_glycosidase_sf"/>
</dbReference>
<dbReference type="Proteomes" id="UP000289437">
    <property type="component" value="Unassembled WGS sequence"/>
</dbReference>
<gene>
    <name evidence="4" type="ORF">GRAN_0247</name>
</gene>
<feature type="domain" description="Glycosyl hydrolase family 92" evidence="2">
    <location>
        <begin position="300"/>
        <end position="762"/>
    </location>
</feature>
<dbReference type="InterPro" id="IPR012939">
    <property type="entry name" value="Glyco_hydro_92"/>
</dbReference>
<dbReference type="GO" id="GO:0006516">
    <property type="term" value="P:glycoprotein catabolic process"/>
    <property type="evidence" value="ECO:0007669"/>
    <property type="project" value="TreeGrafter"/>
</dbReference>
<dbReference type="Pfam" id="PF17678">
    <property type="entry name" value="Glyco_hydro_92N"/>
    <property type="match status" value="1"/>
</dbReference>
<evidence type="ECO:0000256" key="1">
    <source>
        <dbReference type="SAM" id="SignalP"/>
    </source>
</evidence>
<proteinExistence type="predicted"/>
<feature type="chain" id="PRO_5020377040" evidence="1">
    <location>
        <begin position="28"/>
        <end position="766"/>
    </location>
</feature>
<dbReference type="PANTHER" id="PTHR12143">
    <property type="entry name" value="PEPTIDE N-GLYCANASE PNGASE -RELATED"/>
    <property type="match status" value="1"/>
</dbReference>
<comment type="caution">
    <text evidence="4">The sequence shown here is derived from an EMBL/GenBank/DDBJ whole genome shotgun (WGS) entry which is preliminary data.</text>
</comment>
<dbReference type="InterPro" id="IPR050883">
    <property type="entry name" value="PNGase"/>
</dbReference>
<reference evidence="5" key="2">
    <citation type="submission" date="2019-02" db="EMBL/GenBank/DDBJ databases">
        <title>Granulicella sibirica sp. nov., a psychrotolerant acidobacterium isolated from an organic soil layer in forested tundra, West Siberia.</title>
        <authorList>
            <person name="Oshkin I.Y."/>
            <person name="Kulichevskaya I.S."/>
            <person name="Rijpstra W.I.C."/>
            <person name="Sinninghe Damste J.S."/>
            <person name="Rakitin A.L."/>
            <person name="Ravin N.V."/>
            <person name="Dedysh S.N."/>
        </authorList>
    </citation>
    <scope>NUCLEOTIDE SEQUENCE [LARGE SCALE GENOMIC DNA]</scope>
    <source>
        <strain evidence="5">AF10</strain>
    </source>
</reference>
<keyword evidence="1" id="KW-0732">Signal</keyword>
<dbReference type="InterPro" id="IPR014718">
    <property type="entry name" value="GH-type_carb-bd"/>
</dbReference>
<dbReference type="GO" id="GO:0000224">
    <property type="term" value="F:peptide-N4-(N-acetyl-beta-glucosaminyl)asparagine amidase activity"/>
    <property type="evidence" value="ECO:0007669"/>
    <property type="project" value="TreeGrafter"/>
</dbReference>
<dbReference type="GO" id="GO:0005975">
    <property type="term" value="P:carbohydrate metabolic process"/>
    <property type="evidence" value="ECO:0007669"/>
    <property type="project" value="InterPro"/>
</dbReference>
<keyword evidence="5" id="KW-1185">Reference proteome</keyword>
<evidence type="ECO:0000313" key="4">
    <source>
        <dbReference type="EMBL" id="RXH56937.1"/>
    </source>
</evidence>
<dbReference type="NCBIfam" id="TIGR01180">
    <property type="entry name" value="aman2_put"/>
    <property type="match status" value="1"/>
</dbReference>
<accession>A0A4Q0T1A2</accession>
<dbReference type="AlphaFoldDB" id="A0A4Q0T1A2"/>
<dbReference type="GO" id="GO:0005829">
    <property type="term" value="C:cytosol"/>
    <property type="evidence" value="ECO:0007669"/>
    <property type="project" value="TreeGrafter"/>
</dbReference>
<dbReference type="RefSeq" id="WP_128911185.1">
    <property type="nucleotide sequence ID" value="NZ_RDSM01000001.1"/>
</dbReference>
<dbReference type="Gene3D" id="2.70.98.10">
    <property type="match status" value="1"/>
</dbReference>